<dbReference type="CDD" id="cd02869">
    <property type="entry name" value="PseudoU_synth_RluA_like"/>
    <property type="match status" value="1"/>
</dbReference>
<gene>
    <name evidence="7" type="ORF">J416_06562</name>
</gene>
<dbReference type="PANTHER" id="PTHR21600:SF83">
    <property type="entry name" value="PSEUDOURIDYLATE SYNTHASE RPUSD4, MITOCHONDRIAL"/>
    <property type="match status" value="1"/>
</dbReference>
<dbReference type="GO" id="GO:0006396">
    <property type="term" value="P:RNA processing"/>
    <property type="evidence" value="ECO:0007669"/>
    <property type="project" value="UniProtKB-ARBA"/>
</dbReference>
<dbReference type="Proteomes" id="UP000012283">
    <property type="component" value="Unassembled WGS sequence"/>
</dbReference>
<evidence type="ECO:0000313" key="7">
    <source>
        <dbReference type="EMBL" id="ENH97226.1"/>
    </source>
</evidence>
<dbReference type="GO" id="GO:0001522">
    <property type="term" value="P:pseudouridine synthesis"/>
    <property type="evidence" value="ECO:0007669"/>
    <property type="project" value="InterPro"/>
</dbReference>
<sequence length="230" mass="26333">MNATILYEDNHIMVVEKPVNVPVQEDQSKDQDLFNQLKEHIKVRDQKPGNVYLGLVHRLDRPVGGVMVFAKTSKAASRLSDTIRKNELEKQYLAIIRGKPDQDGTLVDYIIKDRQKNLVRTASKKETQAKKAILDYQLLASSNGLSLVKVNLHTGRPHQIRVQFASRNYPLYGDQKYGQNVNKPGQQIALWSHQLAFTHPVRKTEIRMTSYPPEAYPWSLWSEMLKGGEK</sequence>
<dbReference type="GO" id="GO:0009982">
    <property type="term" value="F:pseudouridine synthase activity"/>
    <property type="evidence" value="ECO:0007669"/>
    <property type="project" value="InterPro"/>
</dbReference>
<dbReference type="EMBL" id="APML01000021">
    <property type="protein sequence ID" value="ENH97226.1"/>
    <property type="molecule type" value="Genomic_DNA"/>
</dbReference>
<dbReference type="Gene3D" id="3.30.2350.10">
    <property type="entry name" value="Pseudouridine synthase"/>
    <property type="match status" value="1"/>
</dbReference>
<evidence type="ECO:0000313" key="8">
    <source>
        <dbReference type="Proteomes" id="UP000012283"/>
    </source>
</evidence>
<dbReference type="OrthoDB" id="9807829at2"/>
<dbReference type="InterPro" id="IPR020103">
    <property type="entry name" value="PsdUridine_synth_cat_dom_sf"/>
</dbReference>
<comment type="similarity">
    <text evidence="2">Belongs to the pseudouridine synthase RluA family.</text>
</comment>
<dbReference type="InterPro" id="IPR006145">
    <property type="entry name" value="PsdUridine_synth_RsuA/RluA"/>
</dbReference>
<dbReference type="InterPro" id="IPR050188">
    <property type="entry name" value="RluA_PseudoU_synthase"/>
</dbReference>
<accession>N4WVV9</accession>
<proteinExistence type="inferred from homology"/>
<dbReference type="Pfam" id="PF00849">
    <property type="entry name" value="PseudoU_synth_2"/>
    <property type="match status" value="1"/>
</dbReference>
<dbReference type="PANTHER" id="PTHR21600">
    <property type="entry name" value="MITOCHONDRIAL RNA PSEUDOURIDINE SYNTHASE"/>
    <property type="match status" value="1"/>
</dbReference>
<dbReference type="SUPFAM" id="SSF55120">
    <property type="entry name" value="Pseudouridine synthase"/>
    <property type="match status" value="1"/>
</dbReference>
<evidence type="ECO:0000256" key="2">
    <source>
        <dbReference type="ARBA" id="ARBA00010876"/>
    </source>
</evidence>
<dbReference type="STRING" id="1308866.J416_06562"/>
<comment type="catalytic activity">
    <reaction evidence="1">
        <text>a uridine in RNA = a pseudouridine in RNA</text>
        <dbReference type="Rhea" id="RHEA:48348"/>
        <dbReference type="Rhea" id="RHEA-COMP:12068"/>
        <dbReference type="Rhea" id="RHEA-COMP:12069"/>
        <dbReference type="ChEBI" id="CHEBI:65314"/>
        <dbReference type="ChEBI" id="CHEBI:65315"/>
    </reaction>
</comment>
<protein>
    <recommendedName>
        <fullName evidence="4">RNA pseudouridylate synthase</fullName>
    </recommendedName>
    <alternativeName>
        <fullName evidence="5">RNA-uridine isomerase</fullName>
    </alternativeName>
</protein>
<keyword evidence="3" id="KW-0413">Isomerase</keyword>
<evidence type="ECO:0000256" key="5">
    <source>
        <dbReference type="ARBA" id="ARBA00033164"/>
    </source>
</evidence>
<dbReference type="GO" id="GO:0140098">
    <property type="term" value="F:catalytic activity, acting on RNA"/>
    <property type="evidence" value="ECO:0007669"/>
    <property type="project" value="UniProtKB-ARBA"/>
</dbReference>
<dbReference type="GO" id="GO:0003723">
    <property type="term" value="F:RNA binding"/>
    <property type="evidence" value="ECO:0007669"/>
    <property type="project" value="InterPro"/>
</dbReference>
<comment type="caution">
    <text evidence="7">The sequence shown here is derived from an EMBL/GenBank/DDBJ whole genome shotgun (WGS) entry which is preliminary data.</text>
</comment>
<dbReference type="eggNOG" id="COG0564">
    <property type="taxonomic scope" value="Bacteria"/>
</dbReference>
<feature type="domain" description="Pseudouridine synthase RsuA/RluA-like" evidence="6">
    <location>
        <begin position="11"/>
        <end position="166"/>
    </location>
</feature>
<dbReference type="RefSeq" id="WP_003466934.1">
    <property type="nucleotide sequence ID" value="NZ_APML01000021.1"/>
</dbReference>
<evidence type="ECO:0000256" key="3">
    <source>
        <dbReference type="ARBA" id="ARBA00023235"/>
    </source>
</evidence>
<reference evidence="7 8" key="1">
    <citation type="submission" date="2013-03" db="EMBL/GenBank/DDBJ databases">
        <title>Draft genome sequence of Gracibacillus halophilus YIM-C55.5, a moderately halophilic and thermophilic organism from the Xiaochaidamu salt lake.</title>
        <authorList>
            <person name="Sugumar T."/>
            <person name="Polireddy D.R."/>
            <person name="Antony A."/>
            <person name="Madhava Y.R."/>
            <person name="Sivakumar N."/>
        </authorList>
    </citation>
    <scope>NUCLEOTIDE SEQUENCE [LARGE SCALE GENOMIC DNA]</scope>
    <source>
        <strain evidence="7 8">YIM-C55.5</strain>
    </source>
</reference>
<organism evidence="7 8">
    <name type="scientific">Gracilibacillus halophilus YIM-C55.5</name>
    <dbReference type="NCBI Taxonomy" id="1308866"/>
    <lineage>
        <taxon>Bacteria</taxon>
        <taxon>Bacillati</taxon>
        <taxon>Bacillota</taxon>
        <taxon>Bacilli</taxon>
        <taxon>Bacillales</taxon>
        <taxon>Bacillaceae</taxon>
        <taxon>Gracilibacillus</taxon>
    </lineage>
</organism>
<keyword evidence="8" id="KW-1185">Reference proteome</keyword>
<name>N4WVV9_9BACI</name>
<evidence type="ECO:0000256" key="1">
    <source>
        <dbReference type="ARBA" id="ARBA00000073"/>
    </source>
</evidence>
<dbReference type="AlphaFoldDB" id="N4WVV9"/>
<evidence type="ECO:0000256" key="4">
    <source>
        <dbReference type="ARBA" id="ARBA00031870"/>
    </source>
</evidence>
<evidence type="ECO:0000259" key="6">
    <source>
        <dbReference type="Pfam" id="PF00849"/>
    </source>
</evidence>
<dbReference type="PATRIC" id="fig|1308866.3.peg.1324"/>